<proteinExistence type="predicted"/>
<keyword evidence="2" id="KW-0401">Integrin</keyword>
<dbReference type="InterPro" id="IPR032695">
    <property type="entry name" value="Integrin_dom_sf"/>
</dbReference>
<comment type="subcellular location">
    <subcellularLocation>
        <location evidence="1">Membrane</location>
        <topology evidence="1">Single-pass type I membrane protein</topology>
    </subcellularLocation>
</comment>
<dbReference type="OrthoDB" id="5836080at2759"/>
<dbReference type="GO" id="GO:0033627">
    <property type="term" value="P:cell adhesion mediated by integrin"/>
    <property type="evidence" value="ECO:0007669"/>
    <property type="project" value="TreeGrafter"/>
</dbReference>
<evidence type="ECO:0000256" key="5">
    <source>
        <dbReference type="SAM" id="MobiDB-lite"/>
    </source>
</evidence>
<organism evidence="9">
    <name type="scientific">Anisakis simplex</name>
    <name type="common">Herring worm</name>
    <dbReference type="NCBI Taxonomy" id="6269"/>
    <lineage>
        <taxon>Eukaryota</taxon>
        <taxon>Metazoa</taxon>
        <taxon>Ecdysozoa</taxon>
        <taxon>Nematoda</taxon>
        <taxon>Chromadorea</taxon>
        <taxon>Rhabditida</taxon>
        <taxon>Spirurina</taxon>
        <taxon>Ascaridomorpha</taxon>
        <taxon>Ascaridoidea</taxon>
        <taxon>Anisakidae</taxon>
        <taxon>Anisakis</taxon>
        <taxon>Anisakis simplex complex</taxon>
    </lineage>
</organism>
<dbReference type="Gene3D" id="2.60.40.1530">
    <property type="entry name" value="ntegrin, alpha v. Chain A, domain 4"/>
    <property type="match status" value="1"/>
</dbReference>
<feature type="compositionally biased region" description="Basic and acidic residues" evidence="5">
    <location>
        <begin position="194"/>
        <end position="206"/>
    </location>
</feature>
<dbReference type="GO" id="GO:0005178">
    <property type="term" value="F:integrin binding"/>
    <property type="evidence" value="ECO:0007669"/>
    <property type="project" value="TreeGrafter"/>
</dbReference>
<dbReference type="GO" id="GO:0007229">
    <property type="term" value="P:integrin-mediated signaling pathway"/>
    <property type="evidence" value="ECO:0007669"/>
    <property type="project" value="UniProtKB-KW"/>
</dbReference>
<dbReference type="AlphaFoldDB" id="A0A0M3J531"/>
<keyword evidence="8" id="KW-1185">Reference proteome</keyword>
<dbReference type="GO" id="GO:0007160">
    <property type="term" value="P:cell-matrix adhesion"/>
    <property type="evidence" value="ECO:0007669"/>
    <property type="project" value="TreeGrafter"/>
</dbReference>
<dbReference type="WBParaSite" id="ASIM_0000265801-mRNA-1">
    <property type="protein sequence ID" value="ASIM_0000265801-mRNA-1"/>
    <property type="gene ID" value="ASIM_0000265801"/>
</dbReference>
<dbReference type="EMBL" id="UYRR01003407">
    <property type="protein sequence ID" value="VDK20075.1"/>
    <property type="molecule type" value="Genomic_DNA"/>
</dbReference>
<name>A0A0M3J531_ANISI</name>
<dbReference type="Pfam" id="PF20806">
    <property type="entry name" value="Integrin_A_Ig_3"/>
    <property type="match status" value="1"/>
</dbReference>
<protein>
    <submittedName>
        <fullName evidence="9">Integrin alpha ina-1 (inferred by orthology to a C. elegans protein)</fullName>
    </submittedName>
</protein>
<reference evidence="9" key="1">
    <citation type="submission" date="2017-02" db="UniProtKB">
        <authorList>
            <consortium name="WormBaseParasite"/>
        </authorList>
    </citation>
    <scope>IDENTIFICATION</scope>
</reference>
<keyword evidence="3" id="KW-0472">Membrane</keyword>
<dbReference type="Proteomes" id="UP000267096">
    <property type="component" value="Unassembled WGS sequence"/>
</dbReference>
<feature type="region of interest" description="Disordered" evidence="5">
    <location>
        <begin position="176"/>
        <end position="206"/>
    </location>
</feature>
<evidence type="ECO:0000313" key="8">
    <source>
        <dbReference type="Proteomes" id="UP000267096"/>
    </source>
</evidence>
<evidence type="ECO:0000259" key="6">
    <source>
        <dbReference type="Pfam" id="PF20806"/>
    </source>
</evidence>
<sequence length="233" mass="26395">MKPLKFELSFKLARGKTEGLGKPLEFRAFVNSTSEENNLDDNDWQAVVRVIKRAELDMTAVSDPPIVRFGGDLKGETGMEFDEDIGPLVVHKYTITNQGPWSVNNVTVQVDWPYQVASVFSKGKWALYLMEMPTIQTTNTDNENIVKQCSMALPTEWVNPLQLKLYLDSGTSFDSEADYSDASEDAISRRVKRTPQEEKAEARPSRELRIKTTKIKEKSGEEVEIVRIVSIFL</sequence>
<dbReference type="GO" id="GO:0009897">
    <property type="term" value="C:external side of plasma membrane"/>
    <property type="evidence" value="ECO:0007669"/>
    <property type="project" value="TreeGrafter"/>
</dbReference>
<feature type="domain" description="Integrin alpha third immunoglobulin-like" evidence="6">
    <location>
        <begin position="57"/>
        <end position="203"/>
    </location>
</feature>
<dbReference type="SUPFAM" id="SSF69179">
    <property type="entry name" value="Integrin domains"/>
    <property type="match status" value="1"/>
</dbReference>
<dbReference type="PANTHER" id="PTHR23220">
    <property type="entry name" value="INTEGRIN ALPHA"/>
    <property type="match status" value="1"/>
</dbReference>
<evidence type="ECO:0000256" key="4">
    <source>
        <dbReference type="ARBA" id="ARBA00023180"/>
    </source>
</evidence>
<evidence type="ECO:0000313" key="7">
    <source>
        <dbReference type="EMBL" id="VDK20075.1"/>
    </source>
</evidence>
<dbReference type="GO" id="GO:0098609">
    <property type="term" value="P:cell-cell adhesion"/>
    <property type="evidence" value="ECO:0007669"/>
    <property type="project" value="TreeGrafter"/>
</dbReference>
<dbReference type="GO" id="GO:0008305">
    <property type="term" value="C:integrin complex"/>
    <property type="evidence" value="ECO:0007669"/>
    <property type="project" value="TreeGrafter"/>
</dbReference>
<evidence type="ECO:0000256" key="3">
    <source>
        <dbReference type="ARBA" id="ARBA00023136"/>
    </source>
</evidence>
<evidence type="ECO:0000256" key="1">
    <source>
        <dbReference type="ARBA" id="ARBA00004479"/>
    </source>
</evidence>
<evidence type="ECO:0000256" key="2">
    <source>
        <dbReference type="ARBA" id="ARBA00023037"/>
    </source>
</evidence>
<accession>A0A0M3J531</accession>
<reference evidence="7 8" key="2">
    <citation type="submission" date="2018-11" db="EMBL/GenBank/DDBJ databases">
        <authorList>
            <consortium name="Pathogen Informatics"/>
        </authorList>
    </citation>
    <scope>NUCLEOTIDE SEQUENCE [LARGE SCALE GENOMIC DNA]</scope>
</reference>
<dbReference type="InterPro" id="IPR048286">
    <property type="entry name" value="Integrin_alpha_Ig-like_3"/>
</dbReference>
<evidence type="ECO:0000313" key="9">
    <source>
        <dbReference type="WBParaSite" id="ASIM_0000265801-mRNA-1"/>
    </source>
</evidence>
<gene>
    <name evidence="7" type="ORF">ASIM_LOCUS2515</name>
</gene>
<dbReference type="PANTHER" id="PTHR23220:SF122">
    <property type="entry name" value="INTEGRIN ALPHA-PS1"/>
    <property type="match status" value="1"/>
</dbReference>
<keyword evidence="4" id="KW-0325">Glycoprotein</keyword>